<dbReference type="Proteomes" id="UP000092544">
    <property type="component" value="Unassembled WGS sequence"/>
</dbReference>
<dbReference type="GO" id="GO:0005829">
    <property type="term" value="C:cytosol"/>
    <property type="evidence" value="ECO:0007669"/>
    <property type="project" value="UniProtKB-ARBA"/>
</dbReference>
<dbReference type="PANTHER" id="PTHR47683:SF4">
    <property type="entry name" value="PSEUDOURIDINE SYNTHASE"/>
    <property type="match status" value="1"/>
</dbReference>
<evidence type="ECO:0000256" key="6">
    <source>
        <dbReference type="PROSITE-ProRule" id="PRU00182"/>
    </source>
</evidence>
<keyword evidence="2 6" id="KW-0694">RNA-binding</keyword>
<protein>
    <recommendedName>
        <fullName evidence="7">Pseudouridine synthase</fullName>
        <ecNumber evidence="7">5.4.99.-</ecNumber>
    </recommendedName>
</protein>
<dbReference type="AlphaFoldDB" id="A0A1A8TRE7"/>
<dbReference type="InterPro" id="IPR002942">
    <property type="entry name" value="S4_RNA-bd"/>
</dbReference>
<dbReference type="Pfam" id="PF01479">
    <property type="entry name" value="S4"/>
    <property type="match status" value="1"/>
</dbReference>
<accession>A0A1A8TRE7</accession>
<evidence type="ECO:0000256" key="5">
    <source>
        <dbReference type="ARBA" id="ARBA00037590"/>
    </source>
</evidence>
<dbReference type="OrthoDB" id="9807213at2"/>
<dbReference type="SMART" id="SM00363">
    <property type="entry name" value="S4"/>
    <property type="match status" value="1"/>
</dbReference>
<evidence type="ECO:0000313" key="10">
    <source>
        <dbReference type="Proteomes" id="UP000092544"/>
    </source>
</evidence>
<dbReference type="Gene3D" id="3.30.70.1560">
    <property type="entry name" value="Alpha-L RNA-binding motif"/>
    <property type="match status" value="1"/>
</dbReference>
<dbReference type="InterPro" id="IPR050343">
    <property type="entry name" value="RsuA_PseudoU_synthase"/>
</dbReference>
<evidence type="ECO:0000259" key="8">
    <source>
        <dbReference type="SMART" id="SM00363"/>
    </source>
</evidence>
<dbReference type="STRING" id="1792290.MSP8886_03483"/>
<dbReference type="InterPro" id="IPR000748">
    <property type="entry name" value="PsdUridine_synth_RsuA/RluB/E/F"/>
</dbReference>
<evidence type="ECO:0000256" key="2">
    <source>
        <dbReference type="ARBA" id="ARBA00022884"/>
    </source>
</evidence>
<dbReference type="InterPro" id="IPR042092">
    <property type="entry name" value="PsdUridine_s_RsuA/RluB/E/F_cat"/>
</dbReference>
<dbReference type="InterPro" id="IPR036986">
    <property type="entry name" value="S4_RNA-bd_sf"/>
</dbReference>
<dbReference type="GO" id="GO:0000455">
    <property type="term" value="P:enzyme-directed rRNA pseudouridine synthesis"/>
    <property type="evidence" value="ECO:0007669"/>
    <property type="project" value="UniProtKB-ARBA"/>
</dbReference>
<evidence type="ECO:0000256" key="1">
    <source>
        <dbReference type="ARBA" id="ARBA00008348"/>
    </source>
</evidence>
<comment type="catalytic activity">
    <reaction evidence="4">
        <text>uridine(516) in 16S rRNA = pseudouridine(516) in 16S rRNA</text>
        <dbReference type="Rhea" id="RHEA:38867"/>
        <dbReference type="Rhea" id="RHEA-COMP:10089"/>
        <dbReference type="Rhea" id="RHEA-COMP:10090"/>
        <dbReference type="ChEBI" id="CHEBI:65314"/>
        <dbReference type="ChEBI" id="CHEBI:65315"/>
        <dbReference type="EC" id="5.4.99.19"/>
    </reaction>
</comment>
<comment type="similarity">
    <text evidence="1 7">Belongs to the pseudouridine synthase RsuA family.</text>
</comment>
<dbReference type="NCBIfam" id="TIGR00093">
    <property type="entry name" value="pseudouridine synthase"/>
    <property type="match status" value="1"/>
</dbReference>
<dbReference type="GO" id="GO:0003723">
    <property type="term" value="F:RNA binding"/>
    <property type="evidence" value="ECO:0007669"/>
    <property type="project" value="UniProtKB-KW"/>
</dbReference>
<dbReference type="SUPFAM" id="SSF55174">
    <property type="entry name" value="Alpha-L RNA-binding motif"/>
    <property type="match status" value="1"/>
</dbReference>
<dbReference type="Gene3D" id="3.30.70.580">
    <property type="entry name" value="Pseudouridine synthase I, catalytic domain, N-terminal subdomain"/>
    <property type="match status" value="1"/>
</dbReference>
<keyword evidence="10" id="KW-1185">Reference proteome</keyword>
<evidence type="ECO:0000313" key="9">
    <source>
        <dbReference type="EMBL" id="SBS35788.1"/>
    </source>
</evidence>
<dbReference type="InterPro" id="IPR006145">
    <property type="entry name" value="PsdUridine_synth_RsuA/RluA"/>
</dbReference>
<organism evidence="9 10">
    <name type="scientific">Marinomonas spartinae</name>
    <dbReference type="NCBI Taxonomy" id="1792290"/>
    <lineage>
        <taxon>Bacteria</taxon>
        <taxon>Pseudomonadati</taxon>
        <taxon>Pseudomonadota</taxon>
        <taxon>Gammaproteobacteria</taxon>
        <taxon>Oceanospirillales</taxon>
        <taxon>Oceanospirillaceae</taxon>
        <taxon>Marinomonas</taxon>
    </lineage>
</organism>
<dbReference type="FunFam" id="3.30.70.1560:FF:000001">
    <property type="entry name" value="Pseudouridine synthase"/>
    <property type="match status" value="1"/>
</dbReference>
<dbReference type="GO" id="GO:0160136">
    <property type="term" value="F:16S rRNA pseudouridine(516) synthase activity"/>
    <property type="evidence" value="ECO:0007669"/>
    <property type="project" value="UniProtKB-EC"/>
</dbReference>
<name>A0A1A8TRE7_9GAMM</name>
<dbReference type="RefSeq" id="WP_067018740.1">
    <property type="nucleotide sequence ID" value="NZ_FLOB01000010.1"/>
</dbReference>
<gene>
    <name evidence="9" type="primary">rsuA_2</name>
    <name evidence="9" type="ORF">MSP8886_03483</name>
</gene>
<dbReference type="EC" id="5.4.99.-" evidence="7"/>
<evidence type="ECO:0000256" key="7">
    <source>
        <dbReference type="RuleBase" id="RU003887"/>
    </source>
</evidence>
<proteinExistence type="inferred from homology"/>
<sequence>MRLDFYLSHVTNLARKASKVAISKSRVTVNGEVIKKANHPVEENDVICLDAVPLAWPSEGYYLMYKPAGYVCATQDADHPVVIDLLETHLGQPLKVVGRLDKDTTGLLLFTTDGQWLHRITSPKSVCQKRYWMTLAEPIDDHALTQLEEGVMLNGEQAPTLPAKAERITETEIFLTIQEGKYHQVKRMLAAVGNRVETLHRDQIGPLALDEGLQPGEFRELTKDEVAYF</sequence>
<comment type="function">
    <text evidence="5">Responsible for synthesis of pseudouridine from uracil-516 in 16S ribosomal RNA.</text>
</comment>
<dbReference type="PROSITE" id="PS01149">
    <property type="entry name" value="PSI_RSU"/>
    <property type="match status" value="1"/>
</dbReference>
<keyword evidence="3 7" id="KW-0413">Isomerase</keyword>
<dbReference type="Pfam" id="PF00849">
    <property type="entry name" value="PseudoU_synth_2"/>
    <property type="match status" value="1"/>
</dbReference>
<dbReference type="InterPro" id="IPR020103">
    <property type="entry name" value="PsdUridine_synth_cat_dom_sf"/>
</dbReference>
<evidence type="ECO:0000256" key="4">
    <source>
        <dbReference type="ARBA" id="ARBA00036749"/>
    </source>
</evidence>
<dbReference type="CDD" id="cd00165">
    <property type="entry name" value="S4"/>
    <property type="match status" value="1"/>
</dbReference>
<evidence type="ECO:0000256" key="3">
    <source>
        <dbReference type="ARBA" id="ARBA00023235"/>
    </source>
</evidence>
<dbReference type="PANTHER" id="PTHR47683">
    <property type="entry name" value="PSEUDOURIDINE SYNTHASE FAMILY PROTEIN-RELATED"/>
    <property type="match status" value="1"/>
</dbReference>
<feature type="domain" description="RNA-binding S4" evidence="8">
    <location>
        <begin position="1"/>
        <end position="57"/>
    </location>
</feature>
<dbReference type="PROSITE" id="PS50889">
    <property type="entry name" value="S4"/>
    <property type="match status" value="1"/>
</dbReference>
<reference evidence="9 10" key="1">
    <citation type="submission" date="2016-06" db="EMBL/GenBank/DDBJ databases">
        <authorList>
            <person name="Kjaerup R.B."/>
            <person name="Dalgaard T.S."/>
            <person name="Juul-Madsen H.R."/>
        </authorList>
    </citation>
    <scope>NUCLEOTIDE SEQUENCE [LARGE SCALE GENOMIC DNA]</scope>
    <source>
        <strain evidence="9 10">CECT 8886</strain>
    </source>
</reference>
<dbReference type="SUPFAM" id="SSF55120">
    <property type="entry name" value="Pseudouridine synthase"/>
    <property type="match status" value="1"/>
</dbReference>
<dbReference type="InterPro" id="IPR020094">
    <property type="entry name" value="TruA/RsuA/RluB/E/F_N"/>
</dbReference>
<dbReference type="Gene3D" id="3.10.290.10">
    <property type="entry name" value="RNA-binding S4 domain"/>
    <property type="match status" value="1"/>
</dbReference>
<dbReference type="EMBL" id="FLOB01000010">
    <property type="protein sequence ID" value="SBS35788.1"/>
    <property type="molecule type" value="Genomic_DNA"/>
</dbReference>
<dbReference type="CDD" id="cd02553">
    <property type="entry name" value="PseudoU_synth_RsuA"/>
    <property type="match status" value="1"/>
</dbReference>
<dbReference type="InterPro" id="IPR018496">
    <property type="entry name" value="PsdUridine_synth_RsuA/RluB_CS"/>
</dbReference>